<dbReference type="SUPFAM" id="SSF55040">
    <property type="entry name" value="Molybdenum cofactor biosynthesis protein C, MoaC"/>
    <property type="match status" value="1"/>
</dbReference>
<dbReference type="PANTHER" id="PTHR22960:SF0">
    <property type="entry name" value="MOLYBDENUM COFACTOR BIOSYNTHESIS PROTEIN 1"/>
    <property type="match status" value="1"/>
</dbReference>
<evidence type="ECO:0000256" key="9">
    <source>
        <dbReference type="ARBA" id="ARBA00023134"/>
    </source>
</evidence>
<gene>
    <name evidence="13" type="ORF">GDO86_017848</name>
</gene>
<proteinExistence type="inferred from homology"/>
<dbReference type="InterPro" id="IPR036522">
    <property type="entry name" value="MoaC_sf"/>
</dbReference>
<evidence type="ECO:0000256" key="4">
    <source>
        <dbReference type="ARBA" id="ARBA00022691"/>
    </source>
</evidence>
<dbReference type="GO" id="GO:0005525">
    <property type="term" value="F:GTP binding"/>
    <property type="evidence" value="ECO:0007669"/>
    <property type="project" value="UniProtKB-KW"/>
</dbReference>
<dbReference type="InterPro" id="IPR058240">
    <property type="entry name" value="rSAM_sf"/>
</dbReference>
<dbReference type="PANTHER" id="PTHR22960">
    <property type="entry name" value="MOLYBDOPTERIN COFACTOR SYNTHESIS PROTEIN A"/>
    <property type="match status" value="1"/>
</dbReference>
<dbReference type="GO" id="GO:0061798">
    <property type="term" value="F:GTP 3',8'-cyclase activity"/>
    <property type="evidence" value="ECO:0007669"/>
    <property type="project" value="TreeGrafter"/>
</dbReference>
<reference evidence="13" key="1">
    <citation type="thesis" date="2020" institute="ProQuest LLC" country="789 East Eisenhower Parkway, Ann Arbor, MI, USA">
        <title>Comparative Genomics and Chromosome Evolution.</title>
        <authorList>
            <person name="Mudd A.B."/>
        </authorList>
    </citation>
    <scope>NUCLEOTIDE SEQUENCE</scope>
    <source>
        <strain evidence="13">Female2</strain>
        <tissue evidence="13">Blood</tissue>
    </source>
</reference>
<comment type="pathway">
    <text evidence="2">Cofactor biosynthesis; molybdopterin biosynthesis.</text>
</comment>
<comment type="caution">
    <text evidence="13">The sequence shown here is derived from an EMBL/GenBank/DDBJ whole genome shotgun (WGS) entry which is preliminary data.</text>
</comment>
<dbReference type="InterPro" id="IPR002820">
    <property type="entry name" value="Mopterin_CF_biosynth-C_dom"/>
</dbReference>
<evidence type="ECO:0000256" key="6">
    <source>
        <dbReference type="ARBA" id="ARBA00022741"/>
    </source>
</evidence>
<dbReference type="Gene3D" id="3.20.20.70">
    <property type="entry name" value="Aldolase class I"/>
    <property type="match status" value="1"/>
</dbReference>
<evidence type="ECO:0000256" key="8">
    <source>
        <dbReference type="ARBA" id="ARBA00023014"/>
    </source>
</evidence>
<evidence type="ECO:0000256" key="3">
    <source>
        <dbReference type="ARBA" id="ARBA00012575"/>
    </source>
</evidence>
<dbReference type="SUPFAM" id="SSF102114">
    <property type="entry name" value="Radical SAM enzymes"/>
    <property type="match status" value="1"/>
</dbReference>
<evidence type="ECO:0000259" key="12">
    <source>
        <dbReference type="PROSITE" id="PS51918"/>
    </source>
</evidence>
<evidence type="ECO:0000256" key="2">
    <source>
        <dbReference type="ARBA" id="ARBA00005046"/>
    </source>
</evidence>
<feature type="non-terminal residue" evidence="13">
    <location>
        <position position="529"/>
    </location>
</feature>
<organism evidence="13 14">
    <name type="scientific">Hymenochirus boettgeri</name>
    <name type="common">Congo dwarf clawed frog</name>
    <dbReference type="NCBI Taxonomy" id="247094"/>
    <lineage>
        <taxon>Eukaryota</taxon>
        <taxon>Metazoa</taxon>
        <taxon>Chordata</taxon>
        <taxon>Craniata</taxon>
        <taxon>Vertebrata</taxon>
        <taxon>Euteleostomi</taxon>
        <taxon>Amphibia</taxon>
        <taxon>Batrachia</taxon>
        <taxon>Anura</taxon>
        <taxon>Pipoidea</taxon>
        <taxon>Pipidae</taxon>
        <taxon>Pipinae</taxon>
        <taxon>Hymenochirus</taxon>
    </lineage>
</organism>
<dbReference type="Proteomes" id="UP000812440">
    <property type="component" value="Unassembled WGS sequence"/>
</dbReference>
<dbReference type="Pfam" id="PF04055">
    <property type="entry name" value="Radical_SAM"/>
    <property type="match status" value="1"/>
</dbReference>
<dbReference type="Gene3D" id="3.30.70.640">
    <property type="entry name" value="Molybdopterin cofactor biosynthesis C (MoaC) domain"/>
    <property type="match status" value="1"/>
</dbReference>
<accession>A0A8T2IPP0</accession>
<dbReference type="InterPro" id="IPR050105">
    <property type="entry name" value="MoCo_biosynth_MoaA/MoaC"/>
</dbReference>
<dbReference type="EMBL" id="JAACNH010000010">
    <property type="protein sequence ID" value="KAG8432116.1"/>
    <property type="molecule type" value="Genomic_DNA"/>
</dbReference>
<keyword evidence="7" id="KW-0408">Iron</keyword>
<keyword evidence="8" id="KW-0411">Iron-sulfur</keyword>
<dbReference type="InterPro" id="IPR013785">
    <property type="entry name" value="Aldolase_TIM"/>
</dbReference>
<dbReference type="GO" id="GO:0006777">
    <property type="term" value="P:Mo-molybdopterin cofactor biosynthetic process"/>
    <property type="evidence" value="ECO:0007669"/>
    <property type="project" value="UniProtKB-KW"/>
</dbReference>
<evidence type="ECO:0000256" key="1">
    <source>
        <dbReference type="ARBA" id="ARBA00001637"/>
    </source>
</evidence>
<name>A0A8T2IPP0_9PIPI</name>
<dbReference type="FunFam" id="3.30.70.640:FF:000002">
    <property type="entry name" value="Molybdenum cofactor biosynthesis protein 1"/>
    <property type="match status" value="1"/>
</dbReference>
<dbReference type="InterPro" id="IPR010505">
    <property type="entry name" value="MoaA_twitch"/>
</dbReference>
<dbReference type="CDD" id="cd21117">
    <property type="entry name" value="Twitch_MoaA"/>
    <property type="match status" value="1"/>
</dbReference>
<comment type="catalytic activity">
    <reaction evidence="1">
        <text>(8S)-3',8-cyclo-7,8-dihydroguanosine 5'-triphosphate = cyclic pyranopterin phosphate + diphosphate</text>
        <dbReference type="Rhea" id="RHEA:49580"/>
        <dbReference type="ChEBI" id="CHEBI:33019"/>
        <dbReference type="ChEBI" id="CHEBI:59648"/>
        <dbReference type="ChEBI" id="CHEBI:131766"/>
        <dbReference type="EC" id="4.6.1.17"/>
    </reaction>
</comment>
<keyword evidence="5" id="KW-0479">Metal-binding</keyword>
<dbReference type="InterPro" id="IPR023045">
    <property type="entry name" value="MoaC"/>
</dbReference>
<evidence type="ECO:0000256" key="11">
    <source>
        <dbReference type="ARBA" id="ARBA00023239"/>
    </source>
</evidence>
<dbReference type="PROSITE" id="PS51918">
    <property type="entry name" value="RADICAL_SAM"/>
    <property type="match status" value="1"/>
</dbReference>
<keyword evidence="4" id="KW-0949">S-adenosyl-L-methionine</keyword>
<evidence type="ECO:0000256" key="10">
    <source>
        <dbReference type="ARBA" id="ARBA00023150"/>
    </source>
</evidence>
<dbReference type="CDD" id="cd01335">
    <property type="entry name" value="Radical_SAM"/>
    <property type="match status" value="1"/>
</dbReference>
<dbReference type="OrthoDB" id="429626at2759"/>
<dbReference type="InterPro" id="IPR007197">
    <property type="entry name" value="rSAM"/>
</dbReference>
<evidence type="ECO:0000313" key="14">
    <source>
        <dbReference type="Proteomes" id="UP000812440"/>
    </source>
</evidence>
<keyword evidence="11" id="KW-0456">Lyase</keyword>
<dbReference type="NCBIfam" id="TIGR00581">
    <property type="entry name" value="moaC"/>
    <property type="match status" value="1"/>
</dbReference>
<dbReference type="InterPro" id="IPR047594">
    <property type="entry name" value="MoaC_bact/euk"/>
</dbReference>
<evidence type="ECO:0000256" key="7">
    <source>
        <dbReference type="ARBA" id="ARBA00023004"/>
    </source>
</evidence>
<dbReference type="AlphaFoldDB" id="A0A8T2IPP0"/>
<protein>
    <recommendedName>
        <fullName evidence="3">cyclic pyranopterin monophosphate synthase</fullName>
        <ecNumber evidence="3">4.6.1.17</ecNumber>
    </recommendedName>
</protein>
<dbReference type="EC" id="4.6.1.17" evidence="3"/>
<dbReference type="Pfam" id="PF06463">
    <property type="entry name" value="Mob_synth_C"/>
    <property type="match status" value="1"/>
</dbReference>
<sequence>AQLRKLEGLRTIALTTNGINLSRQLVKLKEAGLDVLNVSLDTLVPAKFEFIVRRKGFHKVMEGISKALELGYNPVKVNCVVMRGLNEDELLDFVELTEKRPLEVRFIEYMPFDGNKWNFKKMVSYQEMLDTIRQRWPELESLPAEASSTSKSYRVPHFQGQIGFITSMSEHFCGSCNRLRITADGNLKVCLFGNSEVSLRDCLRSGASEEELAQIIGSAVGRKKKQHAGMFNISQMKNRPMILIGSPRMHRETSRNVLDLKGQVQTEYTETVSRKPGSSTQWLPSYRPLSSNVMILSQSILENKLTFTKVPQPRSIFSQWKNLPLTPKLMCLITGRSSRRPYSTGDQDEKPLGSSIETHKDGLQDPVDHLTHVESDGKVVMVDVGQKSNTTRTAIATAVVKLGSRAFSLVQANQIKKGDVLAVAQIAGIQGAKLTSQLIPLCHNISLNQVTVSLALDDAGCAVVIKAMCTSHGKTGVEMEALTAASVSALTVYDMCKAVTHDIVIEEVKLVSKTGGQRRDFHRSENSST</sequence>
<feature type="domain" description="Radical SAM core" evidence="12">
    <location>
        <begin position="1"/>
        <end position="138"/>
    </location>
</feature>
<dbReference type="GO" id="GO:0051539">
    <property type="term" value="F:4 iron, 4 sulfur cluster binding"/>
    <property type="evidence" value="ECO:0007669"/>
    <property type="project" value="UniProtKB-KW"/>
</dbReference>
<dbReference type="NCBIfam" id="NF006870">
    <property type="entry name" value="PRK09364.1"/>
    <property type="match status" value="1"/>
</dbReference>
<keyword evidence="9" id="KW-0342">GTP-binding</keyword>
<evidence type="ECO:0000313" key="13">
    <source>
        <dbReference type="EMBL" id="KAG8432116.1"/>
    </source>
</evidence>
<dbReference type="GO" id="GO:0061799">
    <property type="term" value="F:cyclic pyranopterin monophosphate synthase activity"/>
    <property type="evidence" value="ECO:0007669"/>
    <property type="project" value="UniProtKB-EC"/>
</dbReference>
<dbReference type="Pfam" id="PF01967">
    <property type="entry name" value="MoaC"/>
    <property type="match status" value="1"/>
</dbReference>
<keyword evidence="14" id="KW-1185">Reference proteome</keyword>
<dbReference type="CDD" id="cd01420">
    <property type="entry name" value="MoaC_PE"/>
    <property type="match status" value="1"/>
</dbReference>
<keyword evidence="10" id="KW-0501">Molybdenum cofactor biosynthesis</keyword>
<dbReference type="GO" id="GO:0046872">
    <property type="term" value="F:metal ion binding"/>
    <property type="evidence" value="ECO:0007669"/>
    <property type="project" value="UniProtKB-KW"/>
</dbReference>
<evidence type="ECO:0000256" key="5">
    <source>
        <dbReference type="ARBA" id="ARBA00022723"/>
    </source>
</evidence>
<keyword evidence="6" id="KW-0547">Nucleotide-binding</keyword>
<dbReference type="HAMAP" id="MF_01224_B">
    <property type="entry name" value="MoaC_B"/>
    <property type="match status" value="1"/>
</dbReference>